<reference evidence="1" key="1">
    <citation type="submission" date="2020-02" db="EMBL/GenBank/DDBJ databases">
        <authorList>
            <person name="Palmer J.M."/>
        </authorList>
    </citation>
    <scope>NUCLEOTIDE SEQUENCE</scope>
    <source>
        <strain evidence="1">EPUS1.4</strain>
        <tissue evidence="1">Thallus</tissue>
    </source>
</reference>
<organism evidence="1 2">
    <name type="scientific">Endocarpon pusillum</name>
    <dbReference type="NCBI Taxonomy" id="364733"/>
    <lineage>
        <taxon>Eukaryota</taxon>
        <taxon>Fungi</taxon>
        <taxon>Dikarya</taxon>
        <taxon>Ascomycota</taxon>
        <taxon>Pezizomycotina</taxon>
        <taxon>Eurotiomycetes</taxon>
        <taxon>Chaetothyriomycetidae</taxon>
        <taxon>Verrucariales</taxon>
        <taxon>Verrucariaceae</taxon>
        <taxon>Endocarpon</taxon>
    </lineage>
</organism>
<gene>
    <name evidence="1" type="ORF">GJ744_001251</name>
</gene>
<name>A0A8H7ADI0_9EURO</name>
<comment type="caution">
    <text evidence="1">The sequence shown here is derived from an EMBL/GenBank/DDBJ whole genome shotgun (WGS) entry which is preliminary data.</text>
</comment>
<dbReference type="EMBL" id="JAACFV010000118">
    <property type="protein sequence ID" value="KAF7505111.1"/>
    <property type="molecule type" value="Genomic_DNA"/>
</dbReference>
<keyword evidence="2" id="KW-1185">Reference proteome</keyword>
<evidence type="ECO:0000313" key="1">
    <source>
        <dbReference type="EMBL" id="KAF7505111.1"/>
    </source>
</evidence>
<dbReference type="AlphaFoldDB" id="A0A8H7ADI0"/>
<sequence>MWDSLGFDEQQIPASRRNFDQSDEAKDAVFELLRVPDKRGFGIRSDGEVRADGAIFLSGPTQPFSANFKNFYAQLPALDEITPRQTCICFPPLGFLFSGRSALPPTYHSLLTRSKANFVEFSFLLDPMASAGWGPVVWRRRRLFYITGPRRL</sequence>
<accession>A0A8H7ADI0</accession>
<evidence type="ECO:0000313" key="2">
    <source>
        <dbReference type="Proteomes" id="UP000606974"/>
    </source>
</evidence>
<dbReference type="Proteomes" id="UP000606974">
    <property type="component" value="Unassembled WGS sequence"/>
</dbReference>
<proteinExistence type="predicted"/>
<protein>
    <submittedName>
        <fullName evidence="1">Uncharacterized protein</fullName>
    </submittedName>
</protein>